<keyword evidence="8" id="KW-0238">DNA-binding</keyword>
<evidence type="ECO:0000259" key="10">
    <source>
        <dbReference type="PROSITE" id="PS50103"/>
    </source>
</evidence>
<keyword evidence="12" id="KW-1185">Reference proteome</keyword>
<dbReference type="GO" id="GO:0008270">
    <property type="term" value="F:zinc ion binding"/>
    <property type="evidence" value="ECO:0007669"/>
    <property type="project" value="UniProtKB-KW"/>
</dbReference>
<evidence type="ECO:0000256" key="9">
    <source>
        <dbReference type="SAM" id="MobiDB-lite"/>
    </source>
</evidence>
<evidence type="ECO:0000256" key="8">
    <source>
        <dbReference type="RuleBase" id="RU367110"/>
    </source>
</evidence>
<keyword evidence="4 7" id="KW-0479">Metal-binding</keyword>
<dbReference type="PROSITE" id="PS50103">
    <property type="entry name" value="ZF_C3H1"/>
    <property type="match status" value="1"/>
</dbReference>
<evidence type="ECO:0000256" key="2">
    <source>
        <dbReference type="ARBA" id="ARBA00009161"/>
    </source>
</evidence>
<dbReference type="SMART" id="SM00356">
    <property type="entry name" value="ZnF_C3H1"/>
    <property type="match status" value="1"/>
</dbReference>
<dbReference type="GO" id="GO:0034247">
    <property type="term" value="P:snoRNA splicing"/>
    <property type="evidence" value="ECO:0007669"/>
    <property type="project" value="TreeGrafter"/>
</dbReference>
<sequence>MFKKRSTKNKKLKSSSSAKLLADDNGVSDDDNDLEQLPTSVPKSTKSPSSSIMDDKSNEINNKATKQSSESSATLSNNAKNSATKEDRLAAETNEELSKNIQSVNSNDAEATLGTTVYKGQNQYATFTKSTEYNIKSKAITNKGPVKTAANIQSTTIIDFAPDICKDFKQHGFCGYGDTCKFLHVRDDFKKTKVAEKEWESVAAKKKRKITKEPKMERLV</sequence>
<dbReference type="EMBL" id="BTFZ01000001">
    <property type="protein sequence ID" value="GMM33436.1"/>
    <property type="molecule type" value="Genomic_DNA"/>
</dbReference>
<feature type="compositionally biased region" description="Polar residues" evidence="9">
    <location>
        <begin position="59"/>
        <end position="82"/>
    </location>
</feature>
<feature type="compositionally biased region" description="Basic residues" evidence="9">
    <location>
        <begin position="1"/>
        <end position="13"/>
    </location>
</feature>
<dbReference type="InterPro" id="IPR039971">
    <property type="entry name" value="CWC24-like"/>
</dbReference>
<dbReference type="GO" id="GO:0003677">
    <property type="term" value="F:DNA binding"/>
    <property type="evidence" value="ECO:0007669"/>
    <property type="project" value="UniProtKB-UniRule"/>
</dbReference>
<proteinExistence type="inferred from homology"/>
<dbReference type="GO" id="GO:0006397">
    <property type="term" value="P:mRNA processing"/>
    <property type="evidence" value="ECO:0007669"/>
    <property type="project" value="UniProtKB-KW"/>
</dbReference>
<comment type="subunit">
    <text evidence="8">Associated with the spliceosome.</text>
</comment>
<dbReference type="SUPFAM" id="SSF90229">
    <property type="entry name" value="CCCH zinc finger"/>
    <property type="match status" value="1"/>
</dbReference>
<comment type="caution">
    <text evidence="11">The sequence shown here is derived from an EMBL/GenBank/DDBJ whole genome shotgun (WGS) entry which is preliminary data.</text>
</comment>
<evidence type="ECO:0000313" key="11">
    <source>
        <dbReference type="EMBL" id="GMM33436.1"/>
    </source>
</evidence>
<feature type="zinc finger region" description="C3H1-type" evidence="7">
    <location>
        <begin position="159"/>
        <end position="187"/>
    </location>
</feature>
<evidence type="ECO:0000256" key="3">
    <source>
        <dbReference type="ARBA" id="ARBA00020647"/>
    </source>
</evidence>
<comment type="similarity">
    <text evidence="2 8">Belongs to the CWC24 family.</text>
</comment>
<accession>A0AAV5QFQ6</accession>
<name>A0AAV5QFQ6_9ASCO</name>
<dbReference type="GeneID" id="90071415"/>
<evidence type="ECO:0000256" key="4">
    <source>
        <dbReference type="ARBA" id="ARBA00022723"/>
    </source>
</evidence>
<feature type="domain" description="C3H1-type" evidence="10">
    <location>
        <begin position="159"/>
        <end position="187"/>
    </location>
</feature>
<evidence type="ECO:0000313" key="12">
    <source>
        <dbReference type="Proteomes" id="UP001360560"/>
    </source>
</evidence>
<evidence type="ECO:0000256" key="6">
    <source>
        <dbReference type="ARBA" id="ARBA00022833"/>
    </source>
</evidence>
<dbReference type="GO" id="GO:0005684">
    <property type="term" value="C:U2-type spliceosomal complex"/>
    <property type="evidence" value="ECO:0007669"/>
    <property type="project" value="TreeGrafter"/>
</dbReference>
<protein>
    <recommendedName>
        <fullName evidence="3 8">Pre-mRNA-splicing factor CWC24</fullName>
    </recommendedName>
</protein>
<keyword evidence="5 7" id="KW-0863">Zinc-finger</keyword>
<dbReference type="RefSeq" id="XP_064850436.1">
    <property type="nucleotide sequence ID" value="XM_064994364.1"/>
</dbReference>
<dbReference type="Proteomes" id="UP001360560">
    <property type="component" value="Unassembled WGS sequence"/>
</dbReference>
<dbReference type="PANTHER" id="PTHR12930">
    <property type="entry name" value="ZINC FINGER PROTEIN 183"/>
    <property type="match status" value="1"/>
</dbReference>
<comment type="subcellular location">
    <subcellularLocation>
        <location evidence="8">Nucleus</location>
    </subcellularLocation>
</comment>
<dbReference type="PANTHER" id="PTHR12930:SF0">
    <property type="entry name" value="RING FINGER PROTEIN 113B"/>
    <property type="match status" value="1"/>
</dbReference>
<keyword evidence="8" id="KW-0539">Nucleus</keyword>
<keyword evidence="6 7" id="KW-0862">Zinc</keyword>
<feature type="region of interest" description="Disordered" evidence="9">
    <location>
        <begin position="1"/>
        <end position="91"/>
    </location>
</feature>
<keyword evidence="8" id="KW-0747">Spliceosome</keyword>
<keyword evidence="8" id="KW-0507">mRNA processing</keyword>
<dbReference type="InterPro" id="IPR036855">
    <property type="entry name" value="Znf_CCCH_sf"/>
</dbReference>
<dbReference type="Pfam" id="PF00642">
    <property type="entry name" value="zf-CCCH"/>
    <property type="match status" value="1"/>
</dbReference>
<gene>
    <name evidence="11" type="ORF">DASC09_007610</name>
</gene>
<evidence type="ECO:0000256" key="7">
    <source>
        <dbReference type="PROSITE-ProRule" id="PRU00723"/>
    </source>
</evidence>
<comment type="function">
    <text evidence="1 8">Involved in pre-mRNA splicing.</text>
</comment>
<keyword evidence="8" id="KW-0508">mRNA splicing</keyword>
<dbReference type="AlphaFoldDB" id="A0AAV5QFQ6"/>
<organism evidence="11 12">
    <name type="scientific">Saccharomycopsis crataegensis</name>
    <dbReference type="NCBI Taxonomy" id="43959"/>
    <lineage>
        <taxon>Eukaryota</taxon>
        <taxon>Fungi</taxon>
        <taxon>Dikarya</taxon>
        <taxon>Ascomycota</taxon>
        <taxon>Saccharomycotina</taxon>
        <taxon>Saccharomycetes</taxon>
        <taxon>Saccharomycopsidaceae</taxon>
        <taxon>Saccharomycopsis</taxon>
    </lineage>
</organism>
<reference evidence="11 12" key="1">
    <citation type="journal article" date="2023" name="Elife">
        <title>Identification of key yeast species and microbe-microbe interactions impacting larval growth of Drosophila in the wild.</title>
        <authorList>
            <person name="Mure A."/>
            <person name="Sugiura Y."/>
            <person name="Maeda R."/>
            <person name="Honda K."/>
            <person name="Sakurai N."/>
            <person name="Takahashi Y."/>
            <person name="Watada M."/>
            <person name="Katoh T."/>
            <person name="Gotoh A."/>
            <person name="Gotoh Y."/>
            <person name="Taniguchi I."/>
            <person name="Nakamura K."/>
            <person name="Hayashi T."/>
            <person name="Katayama T."/>
            <person name="Uemura T."/>
            <person name="Hattori Y."/>
        </authorList>
    </citation>
    <scope>NUCLEOTIDE SEQUENCE [LARGE SCALE GENOMIC DNA]</scope>
    <source>
        <strain evidence="11 12">SC-9</strain>
    </source>
</reference>
<dbReference type="Gene3D" id="4.10.1000.10">
    <property type="entry name" value="Zinc finger, CCCH-type"/>
    <property type="match status" value="1"/>
</dbReference>
<feature type="compositionally biased region" description="Low complexity" evidence="9">
    <location>
        <begin position="14"/>
        <end position="25"/>
    </location>
</feature>
<evidence type="ECO:0000256" key="5">
    <source>
        <dbReference type="ARBA" id="ARBA00022771"/>
    </source>
</evidence>
<feature type="compositionally biased region" description="Low complexity" evidence="9">
    <location>
        <begin position="38"/>
        <end position="51"/>
    </location>
</feature>
<dbReference type="InterPro" id="IPR000571">
    <property type="entry name" value="Znf_CCCH"/>
</dbReference>
<evidence type="ECO:0000256" key="1">
    <source>
        <dbReference type="ARBA" id="ARBA00003777"/>
    </source>
</evidence>